<feature type="region of interest" description="Disordered" evidence="1">
    <location>
        <begin position="1"/>
        <end position="250"/>
    </location>
</feature>
<keyword evidence="3" id="KW-1185">Reference proteome</keyword>
<evidence type="ECO:0000313" key="3">
    <source>
        <dbReference type="Proteomes" id="UP000181980"/>
    </source>
</evidence>
<protein>
    <submittedName>
        <fullName evidence="2">Uncharacterized protein</fullName>
    </submittedName>
</protein>
<gene>
    <name evidence="2" type="ORF">SAMN04488561_6488</name>
</gene>
<name>A0A1H5PZK5_9ACTN</name>
<evidence type="ECO:0000313" key="2">
    <source>
        <dbReference type="EMBL" id="SEF18427.1"/>
    </source>
</evidence>
<sequence length="274" mass="29332">MAPANRPSYRRTGQSRSTMTTGSPRSRRGPGSTGRRAAWWPSGAGRAGGRPRRREAAPADGRAGGRPRRRTAPMWSRPARESRRFTPGSHGPPVGWVPSRPGGHPTPPPAANRATAGHDPHRSQSRTARPPGTIRAATGREPHDRQARSAPRPATIRTAARHDPHRRQPRTVPRPATTRATAGRDPRRGQARSAPRPAATRMTAGRGRSRRGAPLPAGDAKVVRAPGGSDDRRGRGGELPSSDGCHVTVRPVPSLSTILITDRTAPARDEARAR</sequence>
<dbReference type="EMBL" id="FNUC01000004">
    <property type="protein sequence ID" value="SEF18427.1"/>
    <property type="molecule type" value="Genomic_DNA"/>
</dbReference>
<accession>A0A1H5PZK5</accession>
<proteinExistence type="predicted"/>
<dbReference type="AlphaFoldDB" id="A0A1H5PZK5"/>
<feature type="compositionally biased region" description="Low complexity" evidence="1">
    <location>
        <begin position="170"/>
        <end position="181"/>
    </location>
</feature>
<dbReference type="STRING" id="561176.SAMN04488561_6488"/>
<feature type="compositionally biased region" description="Basic and acidic residues" evidence="1">
    <location>
        <begin position="138"/>
        <end position="147"/>
    </location>
</feature>
<reference evidence="3" key="1">
    <citation type="submission" date="2016-10" db="EMBL/GenBank/DDBJ databases">
        <authorList>
            <person name="Varghese N."/>
            <person name="Submissions S."/>
        </authorList>
    </citation>
    <scope>NUCLEOTIDE SEQUENCE [LARGE SCALE GENOMIC DNA]</scope>
    <source>
        <strain evidence="3">DSM 45237</strain>
    </source>
</reference>
<evidence type="ECO:0000256" key="1">
    <source>
        <dbReference type="SAM" id="MobiDB-lite"/>
    </source>
</evidence>
<organism evidence="2 3">
    <name type="scientific">Jiangella alba</name>
    <dbReference type="NCBI Taxonomy" id="561176"/>
    <lineage>
        <taxon>Bacteria</taxon>
        <taxon>Bacillati</taxon>
        <taxon>Actinomycetota</taxon>
        <taxon>Actinomycetes</taxon>
        <taxon>Jiangellales</taxon>
        <taxon>Jiangellaceae</taxon>
        <taxon>Jiangella</taxon>
    </lineage>
</organism>
<feature type="compositionally biased region" description="Low complexity" evidence="1">
    <location>
        <begin position="148"/>
        <end position="158"/>
    </location>
</feature>
<feature type="compositionally biased region" description="Low complexity" evidence="1">
    <location>
        <begin position="20"/>
        <end position="44"/>
    </location>
</feature>
<dbReference type="Proteomes" id="UP000181980">
    <property type="component" value="Unassembled WGS sequence"/>
</dbReference>